<gene>
    <name evidence="1" type="ORF">SAMN05216480_106150</name>
</gene>
<evidence type="ECO:0008006" key="3">
    <source>
        <dbReference type="Google" id="ProtNLM"/>
    </source>
</evidence>
<proteinExistence type="predicted"/>
<evidence type="ECO:0000313" key="1">
    <source>
        <dbReference type="EMBL" id="SFU54104.1"/>
    </source>
</evidence>
<organism evidence="1 2">
    <name type="scientific">Pustulibacterium marinum</name>
    <dbReference type="NCBI Taxonomy" id="1224947"/>
    <lineage>
        <taxon>Bacteria</taxon>
        <taxon>Pseudomonadati</taxon>
        <taxon>Bacteroidota</taxon>
        <taxon>Flavobacteriia</taxon>
        <taxon>Flavobacteriales</taxon>
        <taxon>Flavobacteriaceae</taxon>
        <taxon>Pustulibacterium</taxon>
    </lineage>
</organism>
<keyword evidence="2" id="KW-1185">Reference proteome</keyword>
<sequence>MSEFESEPYRIYADAHTRLNNYIKISTVAVEYLYNAKESKEDLSLLINELIADSKERWTPRIIKDPEKELNQLKNDLTKSAIIWVYSAFDVFFKQIEGILSSKFSKEEKNTTTVNTDEENREHKLIELYAKMNWDKNELDDLLIILKFYESLRHCVAHNQGLPSGKLLGISESIEFKDAISNWKTKFEKKSISPPPVVNDKNIELKPHHSILYSETCLRIAKKINANLFKLLGVNHFIEKTIKKHLLETSVLSNPVCSNYSRYLVYHLNNDFRIKINPYNDVYCYYEKEDELKQHKSRYNTLKNNR</sequence>
<name>A0A1I7H073_9FLAO</name>
<protein>
    <recommendedName>
        <fullName evidence="3">RiboL-PSP-HEPN domain-containing protein</fullName>
    </recommendedName>
</protein>
<accession>A0A1I7H073</accession>
<dbReference type="AlphaFoldDB" id="A0A1I7H073"/>
<dbReference type="OrthoDB" id="1426771at2"/>
<evidence type="ECO:0000313" key="2">
    <source>
        <dbReference type="Proteomes" id="UP000199138"/>
    </source>
</evidence>
<dbReference type="EMBL" id="FPBK01000006">
    <property type="protein sequence ID" value="SFU54104.1"/>
    <property type="molecule type" value="Genomic_DNA"/>
</dbReference>
<dbReference type="RefSeq" id="WP_093025042.1">
    <property type="nucleotide sequence ID" value="NZ_FPBK01000006.1"/>
</dbReference>
<dbReference type="Proteomes" id="UP000199138">
    <property type="component" value="Unassembled WGS sequence"/>
</dbReference>
<reference evidence="1 2" key="1">
    <citation type="submission" date="2016-10" db="EMBL/GenBank/DDBJ databases">
        <authorList>
            <person name="de Groot N.N."/>
        </authorList>
    </citation>
    <scope>NUCLEOTIDE SEQUENCE [LARGE SCALE GENOMIC DNA]</scope>
    <source>
        <strain evidence="1 2">CGMCC 1.12333</strain>
    </source>
</reference>